<sequence>MMKHIKTESEENTDPEFSENLSPEEQNQTLSTSKGEKEVWRKCFEKLLPEEIYDHNAIETNRYGKEMLERKVELSQRSRFNKWEGAFAKEMKVFVIVEIGMGLVHKGKESSIKREGRLGSRVVQTLTSGYETKGHHVFVDNFFSSIDLFEALRENKLKHVELLHPITRVYLQV</sequence>
<feature type="domain" description="PiggyBac transposable element-derived protein" evidence="2">
    <location>
        <begin position="42"/>
        <end position="106"/>
    </location>
</feature>
<dbReference type="Proteomes" id="UP000792457">
    <property type="component" value="Unassembled WGS sequence"/>
</dbReference>
<dbReference type="PANTHER" id="PTHR46599">
    <property type="entry name" value="PIGGYBAC TRANSPOSABLE ELEMENT-DERIVED PROTEIN 4"/>
    <property type="match status" value="1"/>
</dbReference>
<dbReference type="InterPro" id="IPR029526">
    <property type="entry name" value="PGBD"/>
</dbReference>
<feature type="domain" description="PiggyBac transposable element-derived protein" evidence="2">
    <location>
        <begin position="113"/>
        <end position="159"/>
    </location>
</feature>
<evidence type="ECO:0000259" key="2">
    <source>
        <dbReference type="Pfam" id="PF13843"/>
    </source>
</evidence>
<reference evidence="3" key="2">
    <citation type="submission" date="2017-10" db="EMBL/GenBank/DDBJ databases">
        <title>Ladona fulva Genome sequencing and assembly.</title>
        <authorList>
            <person name="Murali S."/>
            <person name="Richards S."/>
            <person name="Bandaranaike D."/>
            <person name="Bellair M."/>
            <person name="Blankenburg K."/>
            <person name="Chao H."/>
            <person name="Dinh H."/>
            <person name="Doddapaneni H."/>
            <person name="Dugan-Rocha S."/>
            <person name="Elkadiri S."/>
            <person name="Gnanaolivu R."/>
            <person name="Hernandez B."/>
            <person name="Skinner E."/>
            <person name="Javaid M."/>
            <person name="Lee S."/>
            <person name="Li M."/>
            <person name="Ming W."/>
            <person name="Munidasa M."/>
            <person name="Muniz J."/>
            <person name="Nguyen L."/>
            <person name="Hughes D."/>
            <person name="Osuji N."/>
            <person name="Pu L.-L."/>
            <person name="Puazo M."/>
            <person name="Qu C."/>
            <person name="Quiroz J."/>
            <person name="Raj R."/>
            <person name="Weissenberger G."/>
            <person name="Xin Y."/>
            <person name="Zou X."/>
            <person name="Han Y."/>
            <person name="Worley K."/>
            <person name="Muzny D."/>
            <person name="Gibbs R."/>
        </authorList>
    </citation>
    <scope>NUCLEOTIDE SEQUENCE</scope>
    <source>
        <strain evidence="3">Sampled in the wild</strain>
    </source>
</reference>
<keyword evidence="4" id="KW-1185">Reference proteome</keyword>
<dbReference type="PANTHER" id="PTHR46599:SF3">
    <property type="entry name" value="PIGGYBAC TRANSPOSABLE ELEMENT-DERIVED PROTEIN 4"/>
    <property type="match status" value="1"/>
</dbReference>
<feature type="region of interest" description="Disordered" evidence="1">
    <location>
        <begin position="1"/>
        <end position="33"/>
    </location>
</feature>
<accession>A0A8K0JXA5</accession>
<dbReference type="Pfam" id="PF13843">
    <property type="entry name" value="DDE_Tnp_1_7"/>
    <property type="match status" value="2"/>
</dbReference>
<gene>
    <name evidence="3" type="ORF">J437_LFUL004298</name>
</gene>
<evidence type="ECO:0000313" key="4">
    <source>
        <dbReference type="Proteomes" id="UP000792457"/>
    </source>
</evidence>
<evidence type="ECO:0000256" key="1">
    <source>
        <dbReference type="SAM" id="MobiDB-lite"/>
    </source>
</evidence>
<comment type="caution">
    <text evidence="3">The sequence shown here is derived from an EMBL/GenBank/DDBJ whole genome shotgun (WGS) entry which is preliminary data.</text>
</comment>
<proteinExistence type="predicted"/>
<organism evidence="3 4">
    <name type="scientific">Ladona fulva</name>
    <name type="common">Scarce chaser dragonfly</name>
    <name type="synonym">Libellula fulva</name>
    <dbReference type="NCBI Taxonomy" id="123851"/>
    <lineage>
        <taxon>Eukaryota</taxon>
        <taxon>Metazoa</taxon>
        <taxon>Ecdysozoa</taxon>
        <taxon>Arthropoda</taxon>
        <taxon>Hexapoda</taxon>
        <taxon>Insecta</taxon>
        <taxon>Pterygota</taxon>
        <taxon>Palaeoptera</taxon>
        <taxon>Odonata</taxon>
        <taxon>Epiprocta</taxon>
        <taxon>Anisoptera</taxon>
        <taxon>Libelluloidea</taxon>
        <taxon>Libellulidae</taxon>
        <taxon>Ladona</taxon>
    </lineage>
</organism>
<dbReference type="AlphaFoldDB" id="A0A8K0JXA5"/>
<evidence type="ECO:0000313" key="3">
    <source>
        <dbReference type="EMBL" id="KAG8224342.1"/>
    </source>
</evidence>
<reference evidence="3" key="1">
    <citation type="submission" date="2013-04" db="EMBL/GenBank/DDBJ databases">
        <authorList>
            <person name="Qu J."/>
            <person name="Murali S.C."/>
            <person name="Bandaranaike D."/>
            <person name="Bellair M."/>
            <person name="Blankenburg K."/>
            <person name="Chao H."/>
            <person name="Dinh H."/>
            <person name="Doddapaneni H."/>
            <person name="Downs B."/>
            <person name="Dugan-Rocha S."/>
            <person name="Elkadiri S."/>
            <person name="Gnanaolivu R.D."/>
            <person name="Hernandez B."/>
            <person name="Javaid M."/>
            <person name="Jayaseelan J.C."/>
            <person name="Lee S."/>
            <person name="Li M."/>
            <person name="Ming W."/>
            <person name="Munidasa M."/>
            <person name="Muniz J."/>
            <person name="Nguyen L."/>
            <person name="Ongeri F."/>
            <person name="Osuji N."/>
            <person name="Pu L.-L."/>
            <person name="Puazo M."/>
            <person name="Qu C."/>
            <person name="Quiroz J."/>
            <person name="Raj R."/>
            <person name="Weissenberger G."/>
            <person name="Xin Y."/>
            <person name="Zou X."/>
            <person name="Han Y."/>
            <person name="Richards S."/>
            <person name="Worley K."/>
            <person name="Muzny D."/>
            <person name="Gibbs R."/>
        </authorList>
    </citation>
    <scope>NUCLEOTIDE SEQUENCE</scope>
    <source>
        <strain evidence="3">Sampled in the wild</strain>
    </source>
</reference>
<dbReference type="EMBL" id="KZ308192">
    <property type="protein sequence ID" value="KAG8224342.1"/>
    <property type="molecule type" value="Genomic_DNA"/>
</dbReference>
<feature type="compositionally biased region" description="Polar residues" evidence="1">
    <location>
        <begin position="19"/>
        <end position="33"/>
    </location>
</feature>
<protein>
    <recommendedName>
        <fullName evidence="2">PiggyBac transposable element-derived protein domain-containing protein</fullName>
    </recommendedName>
</protein>
<name>A0A8K0JXA5_LADFU</name>